<keyword evidence="2" id="KW-1133">Transmembrane helix</keyword>
<feature type="transmembrane region" description="Helical" evidence="2">
    <location>
        <begin position="80"/>
        <end position="102"/>
    </location>
</feature>
<reference evidence="3" key="1">
    <citation type="submission" date="2021-01" db="EMBL/GenBank/DDBJ databases">
        <authorList>
            <person name="Corre E."/>
            <person name="Pelletier E."/>
            <person name="Niang G."/>
            <person name="Scheremetjew M."/>
            <person name="Finn R."/>
            <person name="Kale V."/>
            <person name="Holt S."/>
            <person name="Cochrane G."/>
            <person name="Meng A."/>
            <person name="Brown T."/>
            <person name="Cohen L."/>
        </authorList>
    </citation>
    <scope>NUCLEOTIDE SEQUENCE</scope>
    <source>
        <strain evidence="3">CCMP125</strain>
    </source>
</reference>
<keyword evidence="2" id="KW-0812">Transmembrane</keyword>
<keyword evidence="2" id="KW-0472">Membrane</keyword>
<organism evidence="3">
    <name type="scientific">Entomoneis paludosa</name>
    <dbReference type="NCBI Taxonomy" id="265537"/>
    <lineage>
        <taxon>Eukaryota</taxon>
        <taxon>Sar</taxon>
        <taxon>Stramenopiles</taxon>
        <taxon>Ochrophyta</taxon>
        <taxon>Bacillariophyta</taxon>
        <taxon>Bacillariophyceae</taxon>
        <taxon>Bacillariophycidae</taxon>
        <taxon>Entomoneidaceae</taxon>
        <taxon>Entomoneis</taxon>
    </lineage>
</organism>
<protein>
    <submittedName>
        <fullName evidence="3">Uncharacterized protein</fullName>
    </submittedName>
</protein>
<gene>
    <name evidence="3" type="ORF">APAL1065_LOCUS15354</name>
</gene>
<feature type="region of interest" description="Disordered" evidence="1">
    <location>
        <begin position="1"/>
        <end position="20"/>
    </location>
</feature>
<evidence type="ECO:0000256" key="1">
    <source>
        <dbReference type="SAM" id="MobiDB-lite"/>
    </source>
</evidence>
<evidence type="ECO:0000256" key="2">
    <source>
        <dbReference type="SAM" id="Phobius"/>
    </source>
</evidence>
<sequence>MAPNSNDDTTPSKREPADKVRLSTVSAKYDIGDKGYLTEVEKSMRDMDESGRGHLTNEQVAGIKEETLALRNANKLLKKWIIAMVVLVIFFGISNVCVSIIAARMSKDTSVNAESGLLTVKDHEDVSVMTVGTSHQYKFVFTEDRCVSAGLVADMFAQTMAGTDLTAVFIEGQVQDDDSMVVRALKPNPDTSFMNQTHVCFGTTVAVAGEVVTCIDLTDHQCEVQNGNSRGRQLSVEEHNQMTQAKRKLMHGRLARHLYVHGEDEICESLPREWCEEPVERDDQHPVWFPYPDTEGPGVGVY</sequence>
<name>A0A7S2YF79_9STRA</name>
<feature type="compositionally biased region" description="Basic and acidic residues" evidence="1">
    <location>
        <begin position="10"/>
        <end position="20"/>
    </location>
</feature>
<proteinExistence type="predicted"/>
<accession>A0A7S2YF79</accession>
<dbReference type="AlphaFoldDB" id="A0A7S2YF79"/>
<dbReference type="EMBL" id="HBHT01022884">
    <property type="protein sequence ID" value="CAD9973235.1"/>
    <property type="molecule type" value="Transcribed_RNA"/>
</dbReference>
<evidence type="ECO:0000313" key="3">
    <source>
        <dbReference type="EMBL" id="CAD9973235.1"/>
    </source>
</evidence>